<evidence type="ECO:0000313" key="8">
    <source>
        <dbReference type="EMBL" id="QKX53098.1"/>
    </source>
</evidence>
<dbReference type="InterPro" id="IPR051127">
    <property type="entry name" value="Fungal_SecMet_Regulators"/>
</dbReference>
<dbReference type="GeneID" id="55987686"/>
<dbReference type="CDD" id="cd12148">
    <property type="entry name" value="fungal_TF_MHR"/>
    <property type="match status" value="1"/>
</dbReference>
<dbReference type="PROSITE" id="PS50048">
    <property type="entry name" value="ZN2_CY6_FUNGAL_2"/>
    <property type="match status" value="1"/>
</dbReference>
<dbReference type="SMART" id="SM00066">
    <property type="entry name" value="GAL4"/>
    <property type="match status" value="1"/>
</dbReference>
<keyword evidence="5" id="KW-0539">Nucleus</keyword>
<feature type="domain" description="Zn(2)-C6 fungal-type" evidence="7">
    <location>
        <begin position="27"/>
        <end position="56"/>
    </location>
</feature>
<accession>A0A7H8QGM5</accession>
<dbReference type="GO" id="GO:0000978">
    <property type="term" value="F:RNA polymerase II cis-regulatory region sequence-specific DNA binding"/>
    <property type="evidence" value="ECO:0007669"/>
    <property type="project" value="TreeGrafter"/>
</dbReference>
<dbReference type="RefSeq" id="XP_035339277.1">
    <property type="nucleotide sequence ID" value="XM_035483384.1"/>
</dbReference>
<evidence type="ECO:0000256" key="4">
    <source>
        <dbReference type="ARBA" id="ARBA00023163"/>
    </source>
</evidence>
<sequence>MTVSGPEPTEQQAAPRRRQRRTQVARACDGCRIRRIKCDNKVPCSNCLGKAKICSNSGAPPASTLTQAHEEIGWLKQKVQQLEAELEQRSNGAANMPTPTHSLSSPAQQVHHVPTGNYAEYGSSKEYSVGRGVRLRPARSMNDAWFGASSLFSFLQRLSVFLSINLQQTHSTHNLLPISASDNKLLDRPLAGSDGDPVRRLMSSTGEFPTTGVYLSPTQEEYFLDFFWQTYHTTLSPILNEAQFKKHYQSLWMDGGKERRPSALVDIVIAMCMQYVISTLHCDAQGLLVEGKDALVAGRWHYWRGQTLLTYELESPSITTLQCHILCGVYLCGGSFHNMMDTSVTLAVRTAYILGLHADPPPDMSDEDVEMRRRLWWAVYLMDSKSGMKLGRPFALQDSSVMPSLPGDTLEAARVSGSTFAPIGNNATWLSFNLYQTKLYIKIRAAYTHFYHTDLHLENDQSIWDDSRALQVGAEILDSHNQSFQEWTDEVPEALRLKRQENGRPLSVDGTRLSMEQFAPLWLQRQRVILELTYHHLIVNLYRPLISFSASPPPETPAAEVAMRCAAHAIMLTKITQQVLTETSILDGWHEAFHWQWNAAMTLIGFIMVFPNAHLTAEAHTAIELAVSVFDNFGAKFSVAANAASIVRDLRIKVEFLARHKVEDTESAQNLQHNSTFNDIPVSGDFTMPDLMNGSELNLFDMAVDIDFWSDFDTLWPEIDNLPQDVQVDNSHSVENMRGLC</sequence>
<organism evidence="8 9">
    <name type="scientific">Talaromyces rugulosus</name>
    <name type="common">Penicillium rugulosum</name>
    <dbReference type="NCBI Taxonomy" id="121627"/>
    <lineage>
        <taxon>Eukaryota</taxon>
        <taxon>Fungi</taxon>
        <taxon>Dikarya</taxon>
        <taxon>Ascomycota</taxon>
        <taxon>Pezizomycotina</taxon>
        <taxon>Eurotiomycetes</taxon>
        <taxon>Eurotiomycetidae</taxon>
        <taxon>Eurotiales</taxon>
        <taxon>Trichocomaceae</taxon>
        <taxon>Talaromyces</taxon>
        <taxon>Talaromyces sect. Islandici</taxon>
    </lineage>
</organism>
<dbReference type="Pfam" id="PF00172">
    <property type="entry name" value="Zn_clus"/>
    <property type="match status" value="1"/>
</dbReference>
<evidence type="ECO:0000256" key="6">
    <source>
        <dbReference type="SAM" id="MobiDB-lite"/>
    </source>
</evidence>
<dbReference type="EMBL" id="CP055898">
    <property type="protein sequence ID" value="QKX53098.1"/>
    <property type="molecule type" value="Genomic_DNA"/>
</dbReference>
<dbReference type="GO" id="GO:0005634">
    <property type="term" value="C:nucleus"/>
    <property type="evidence" value="ECO:0007669"/>
    <property type="project" value="TreeGrafter"/>
</dbReference>
<protein>
    <recommendedName>
        <fullName evidence="7">Zn(2)-C6 fungal-type domain-containing protein</fullName>
    </recommendedName>
</protein>
<dbReference type="GO" id="GO:0000435">
    <property type="term" value="P:positive regulation of transcription from RNA polymerase II promoter by galactose"/>
    <property type="evidence" value="ECO:0007669"/>
    <property type="project" value="TreeGrafter"/>
</dbReference>
<evidence type="ECO:0000256" key="1">
    <source>
        <dbReference type="ARBA" id="ARBA00022723"/>
    </source>
</evidence>
<dbReference type="AlphaFoldDB" id="A0A7H8QGM5"/>
<keyword evidence="2" id="KW-0805">Transcription regulation</keyword>
<dbReference type="GO" id="GO:0008270">
    <property type="term" value="F:zinc ion binding"/>
    <property type="evidence" value="ECO:0007669"/>
    <property type="project" value="InterPro"/>
</dbReference>
<gene>
    <name evidence="8" type="ORF">TRUGW13939_00170</name>
</gene>
<dbReference type="PANTHER" id="PTHR47424:SF12">
    <property type="entry name" value="TRANSCRIPTION FACTOR ASQA"/>
    <property type="match status" value="1"/>
</dbReference>
<name>A0A7H8QGM5_TALRU</name>
<dbReference type="OrthoDB" id="2283488at2759"/>
<dbReference type="GO" id="GO:0000981">
    <property type="term" value="F:DNA-binding transcription factor activity, RNA polymerase II-specific"/>
    <property type="evidence" value="ECO:0007669"/>
    <property type="project" value="InterPro"/>
</dbReference>
<evidence type="ECO:0000256" key="3">
    <source>
        <dbReference type="ARBA" id="ARBA00023125"/>
    </source>
</evidence>
<dbReference type="PANTHER" id="PTHR47424">
    <property type="entry name" value="REGULATORY PROTEIN GAL4"/>
    <property type="match status" value="1"/>
</dbReference>
<keyword evidence="9" id="KW-1185">Reference proteome</keyword>
<dbReference type="InterPro" id="IPR007219">
    <property type="entry name" value="XnlR_reg_dom"/>
</dbReference>
<keyword evidence="1" id="KW-0479">Metal-binding</keyword>
<dbReference type="KEGG" id="trg:TRUGW13939_00170"/>
<keyword evidence="4" id="KW-0804">Transcription</keyword>
<evidence type="ECO:0000259" key="7">
    <source>
        <dbReference type="PROSITE" id="PS50048"/>
    </source>
</evidence>
<dbReference type="GO" id="GO:0006351">
    <property type="term" value="P:DNA-templated transcription"/>
    <property type="evidence" value="ECO:0007669"/>
    <property type="project" value="InterPro"/>
</dbReference>
<evidence type="ECO:0000313" key="9">
    <source>
        <dbReference type="Proteomes" id="UP000509510"/>
    </source>
</evidence>
<dbReference type="SUPFAM" id="SSF57701">
    <property type="entry name" value="Zn2/Cys6 DNA-binding domain"/>
    <property type="match status" value="1"/>
</dbReference>
<dbReference type="Proteomes" id="UP000509510">
    <property type="component" value="Chromosome I"/>
</dbReference>
<dbReference type="SMART" id="SM00906">
    <property type="entry name" value="Fungal_trans"/>
    <property type="match status" value="1"/>
</dbReference>
<proteinExistence type="predicted"/>
<dbReference type="CDD" id="cd00067">
    <property type="entry name" value="GAL4"/>
    <property type="match status" value="1"/>
</dbReference>
<dbReference type="InterPro" id="IPR001138">
    <property type="entry name" value="Zn2Cys6_DnaBD"/>
</dbReference>
<reference evidence="9" key="1">
    <citation type="submission" date="2020-06" db="EMBL/GenBank/DDBJ databases">
        <title>A chromosome-scale genome assembly of Talaromyces rugulosus W13939.</title>
        <authorList>
            <person name="Wang B."/>
            <person name="Guo L."/>
            <person name="Ye K."/>
            <person name="Wang L."/>
        </authorList>
    </citation>
    <scope>NUCLEOTIDE SEQUENCE [LARGE SCALE GENOMIC DNA]</scope>
    <source>
        <strain evidence="9">W13939</strain>
    </source>
</reference>
<keyword evidence="3" id="KW-0238">DNA-binding</keyword>
<evidence type="ECO:0000256" key="2">
    <source>
        <dbReference type="ARBA" id="ARBA00023015"/>
    </source>
</evidence>
<dbReference type="Gene3D" id="4.10.240.10">
    <property type="entry name" value="Zn(2)-C6 fungal-type DNA-binding domain"/>
    <property type="match status" value="1"/>
</dbReference>
<dbReference type="InterPro" id="IPR036864">
    <property type="entry name" value="Zn2-C6_fun-type_DNA-bd_sf"/>
</dbReference>
<evidence type="ECO:0000256" key="5">
    <source>
        <dbReference type="ARBA" id="ARBA00023242"/>
    </source>
</evidence>
<dbReference type="Pfam" id="PF04082">
    <property type="entry name" value="Fungal_trans"/>
    <property type="match status" value="1"/>
</dbReference>
<feature type="region of interest" description="Disordered" evidence="6">
    <location>
        <begin position="1"/>
        <end position="21"/>
    </location>
</feature>